<name>A0A385Q0F9_9FIRM</name>
<dbReference type="InterPro" id="IPR009839">
    <property type="entry name" value="SseB_N"/>
</dbReference>
<dbReference type="Pfam" id="PF07179">
    <property type="entry name" value="SseB"/>
    <property type="match status" value="1"/>
</dbReference>
<dbReference type="Proteomes" id="UP000265562">
    <property type="component" value="Chromosome"/>
</dbReference>
<dbReference type="KEGG" id="lua:D4A81_06890"/>
<sequence>MVRREVLASIPKAVNLYMILSDFTRLPYVYCDDESFDDVAFFFDEKEKADKKSEELLANKQQNSVVELNQEGILRTFTCLVVAGVNAIKYNYQGEDFIVQLDEIIKVSDFSELPPEKRPIENRSLQLTMLYFGQEIRANIGNPNIPELRELEEEMMVNILKARFIVPVREVEVDGETQMHMLMLKINNEGGNVIPIFTDNIEFDKMPGDENVKKTIIDTKNLINFPLPPGCDGYLINPMGVSMPVNTGVLRNLRNMEIVSKDKKEE</sequence>
<evidence type="ECO:0000313" key="3">
    <source>
        <dbReference type="Proteomes" id="UP000265562"/>
    </source>
</evidence>
<evidence type="ECO:0000313" key="2">
    <source>
        <dbReference type="EMBL" id="AYA99685.1"/>
    </source>
</evidence>
<evidence type="ECO:0000259" key="1">
    <source>
        <dbReference type="Pfam" id="PF07179"/>
    </source>
</evidence>
<dbReference type="AlphaFoldDB" id="A0A385Q0F9"/>
<dbReference type="OrthoDB" id="1763382at2"/>
<organism evidence="2 3">
    <name type="scientific">Lachnoanaerobaculum umeaense</name>
    <dbReference type="NCBI Taxonomy" id="617123"/>
    <lineage>
        <taxon>Bacteria</taxon>
        <taxon>Bacillati</taxon>
        <taxon>Bacillota</taxon>
        <taxon>Clostridia</taxon>
        <taxon>Lachnospirales</taxon>
        <taxon>Lachnospiraceae</taxon>
        <taxon>Lachnoanaerobaculum</taxon>
    </lineage>
</organism>
<protein>
    <submittedName>
        <fullName evidence="2">SseB family protein</fullName>
    </submittedName>
</protein>
<feature type="domain" description="SseB protein N-terminal" evidence="1">
    <location>
        <begin position="153"/>
        <end position="245"/>
    </location>
</feature>
<dbReference type="EMBL" id="CP032364">
    <property type="protein sequence ID" value="AYA99685.1"/>
    <property type="molecule type" value="Genomic_DNA"/>
</dbReference>
<accession>A0A385Q0F9</accession>
<reference evidence="2 3" key="1">
    <citation type="submission" date="2018-09" db="EMBL/GenBank/DDBJ databases">
        <title>Genome sequencing of Lachnoanaerobaculum umeaense DSM 23576.</title>
        <authorList>
            <person name="Kook J.-K."/>
            <person name="Park S.-N."/>
            <person name="Lim Y.K."/>
        </authorList>
    </citation>
    <scope>NUCLEOTIDE SEQUENCE [LARGE SCALE GENOMIC DNA]</scope>
    <source>
        <strain evidence="3">DSM 23576 \ CCUG 58757</strain>
    </source>
</reference>
<keyword evidence="3" id="KW-1185">Reference proteome</keyword>
<proteinExistence type="predicted"/>
<gene>
    <name evidence="2" type="ORF">D4A81_06890</name>
</gene>
<dbReference type="RefSeq" id="WP_111524233.1">
    <property type="nucleotide sequence ID" value="NZ_CP032364.1"/>
</dbReference>